<dbReference type="RefSeq" id="WP_150658072.1">
    <property type="nucleotide sequence ID" value="NZ_CABVJH010000008.1"/>
</dbReference>
<dbReference type="SUPFAM" id="SSF53474">
    <property type="entry name" value="alpha/beta-Hydrolases"/>
    <property type="match status" value="1"/>
</dbReference>
<feature type="compositionally biased region" description="Polar residues" evidence="1">
    <location>
        <begin position="123"/>
        <end position="133"/>
    </location>
</feature>
<dbReference type="InterPro" id="IPR029058">
    <property type="entry name" value="AB_hydrolase_fold"/>
</dbReference>
<sequence length="524" mass="58071">MRTTADLKLAVAILVQNISTTNSHHRVVSSTLVFTAWRESPAGEFASFLRQALRRPAAQARFDVILSESSKIYLLDASTDLKDKLDTLSVKNASVKELVKQGNFRSVVLHSTTQKARQDLARRSTNSGQSNRKQAARAPGVGTAVYPRPKAGGEKPVKFPAEKVKRVFRDDSASSSTGRKAAVRSPERLAYKPPSAKRSLEVKRRFTTHRLHFGTDRLLNLDAAGAATFGDARGDDKVTYGVANVSIPGVHKEGALERPRRSFLTLSRLEEDPNKHIVIHTLTPLELSDWCRSARLEEGEGLLFIHGYNVSFNEAIWRAAQICHDLKFAGTMLCYSWSSNGKVLDYAADEATIDWSQEHLRKFLTEVTTNLGLSCLHIVAHSMGNRALLAVLESWQNEPGHTPIKQIVLAAPDIDAGRFKQISKVFKKYEQVTLYASQADKAILVSTKIHKHKRAGNAEPPIVLDGLSTVDVSVAGADMFGLGHSYFATSKTVFRDLYYIIKQRFTPELRAGITLDELGYYKLS</sequence>
<dbReference type="EMBL" id="CABVJH010000008">
    <property type="protein sequence ID" value="VVQ35511.1"/>
    <property type="molecule type" value="Genomic_DNA"/>
</dbReference>
<dbReference type="Proteomes" id="UP000325645">
    <property type="component" value="Unassembled WGS sequence"/>
</dbReference>
<dbReference type="Pfam" id="PF05990">
    <property type="entry name" value="DUF900"/>
    <property type="match status" value="1"/>
</dbReference>
<feature type="compositionally biased region" description="Basic and acidic residues" evidence="1">
    <location>
        <begin position="151"/>
        <end position="172"/>
    </location>
</feature>
<dbReference type="PANTHER" id="PTHR36513:SF1">
    <property type="entry name" value="TRANSMEMBRANE PROTEIN"/>
    <property type="match status" value="1"/>
</dbReference>
<organism evidence="2 3">
    <name type="scientific">Pseudomonas fluorescens</name>
    <dbReference type="NCBI Taxonomy" id="294"/>
    <lineage>
        <taxon>Bacteria</taxon>
        <taxon>Pseudomonadati</taxon>
        <taxon>Pseudomonadota</taxon>
        <taxon>Gammaproteobacteria</taxon>
        <taxon>Pseudomonadales</taxon>
        <taxon>Pseudomonadaceae</taxon>
        <taxon>Pseudomonas</taxon>
    </lineage>
</organism>
<evidence type="ECO:0000313" key="3">
    <source>
        <dbReference type="Proteomes" id="UP000325645"/>
    </source>
</evidence>
<name>A0A5E7WKZ4_PSEFL</name>
<evidence type="ECO:0000256" key="1">
    <source>
        <dbReference type="SAM" id="MobiDB-lite"/>
    </source>
</evidence>
<gene>
    <name evidence="2" type="ORF">PS943_04382</name>
</gene>
<dbReference type="Gene3D" id="3.40.50.1820">
    <property type="entry name" value="alpha/beta hydrolase"/>
    <property type="match status" value="1"/>
</dbReference>
<dbReference type="PANTHER" id="PTHR36513">
    <property type="entry name" value="ABC TRANSMEMBRANE TYPE-1 DOMAIN-CONTAINING PROTEIN"/>
    <property type="match status" value="1"/>
</dbReference>
<evidence type="ECO:0008006" key="4">
    <source>
        <dbReference type="Google" id="ProtNLM"/>
    </source>
</evidence>
<protein>
    <recommendedName>
        <fullName evidence="4">Alpha/beta hydrolase</fullName>
    </recommendedName>
</protein>
<reference evidence="2 3" key="1">
    <citation type="submission" date="2019-09" db="EMBL/GenBank/DDBJ databases">
        <authorList>
            <person name="Chandra G."/>
            <person name="Truman W A."/>
        </authorList>
    </citation>
    <scope>NUCLEOTIDE SEQUENCE [LARGE SCALE GENOMIC DNA]</scope>
    <source>
        <strain evidence="2">PS943</strain>
    </source>
</reference>
<dbReference type="InterPro" id="IPR010297">
    <property type="entry name" value="DUF900_hydrolase"/>
</dbReference>
<dbReference type="AlphaFoldDB" id="A0A5E7WKZ4"/>
<accession>A0A5E7WKZ4</accession>
<evidence type="ECO:0000313" key="2">
    <source>
        <dbReference type="EMBL" id="VVQ35511.1"/>
    </source>
</evidence>
<feature type="region of interest" description="Disordered" evidence="1">
    <location>
        <begin position="115"/>
        <end position="196"/>
    </location>
</feature>
<proteinExistence type="predicted"/>